<dbReference type="SMART" id="SM00062">
    <property type="entry name" value="PBPb"/>
    <property type="match status" value="1"/>
</dbReference>
<keyword evidence="2" id="KW-0732">Signal</keyword>
<proteinExistence type="predicted"/>
<dbReference type="GO" id="GO:0042597">
    <property type="term" value="C:periplasmic space"/>
    <property type="evidence" value="ECO:0007669"/>
    <property type="project" value="UniProtKB-SubCell"/>
</dbReference>
<keyword evidence="3" id="KW-0614">Plasmid</keyword>
<dbReference type="InterPro" id="IPR014337">
    <property type="entry name" value="Ectoine_EhuB"/>
</dbReference>
<dbReference type="RefSeq" id="WP_180942273.1">
    <property type="nucleotide sequence ID" value="NZ_CP041240.1"/>
</dbReference>
<dbReference type="Pfam" id="PF00497">
    <property type="entry name" value="SBP_bac_3"/>
    <property type="match status" value="1"/>
</dbReference>
<dbReference type="NCBIfam" id="TIGR02995">
    <property type="entry name" value="ectoine_ehuB"/>
    <property type="match status" value="1"/>
</dbReference>
<organism evidence="3 4">
    <name type="scientific">Sinorhizobium mexicanum</name>
    <dbReference type="NCBI Taxonomy" id="375549"/>
    <lineage>
        <taxon>Bacteria</taxon>
        <taxon>Pseudomonadati</taxon>
        <taxon>Pseudomonadota</taxon>
        <taxon>Alphaproteobacteria</taxon>
        <taxon>Hyphomicrobiales</taxon>
        <taxon>Rhizobiaceae</taxon>
        <taxon>Sinorhizobium/Ensifer group</taxon>
        <taxon>Sinorhizobium</taxon>
    </lineage>
</organism>
<accession>A0A859R461</accession>
<dbReference type="PANTHER" id="PTHR35936:SF17">
    <property type="entry name" value="ARGININE-BINDING EXTRACELLULAR PROTEIN ARTP"/>
    <property type="match status" value="1"/>
</dbReference>
<protein>
    <submittedName>
        <fullName evidence="3">Ectoine/hydroxyectoine ABC transporter substrate-binding protein EhuB</fullName>
    </submittedName>
</protein>
<name>A0A859R461_9HYPH</name>
<dbReference type="AlphaFoldDB" id="A0A859R461"/>
<dbReference type="InterPro" id="IPR001638">
    <property type="entry name" value="Solute-binding_3/MltF_N"/>
</dbReference>
<evidence type="ECO:0000256" key="1">
    <source>
        <dbReference type="ARBA" id="ARBA00004418"/>
    </source>
</evidence>
<dbReference type="GO" id="GO:0051470">
    <property type="term" value="P:ectoine transmembrane transport"/>
    <property type="evidence" value="ECO:0007669"/>
    <property type="project" value="InterPro"/>
</dbReference>
<gene>
    <name evidence="3" type="primary">ehuB</name>
    <name evidence="3" type="ORF">FKV68_23505</name>
</gene>
<sequence>MADRLTYKFCKAILSCAVLSALSISFVAGRASADDALEKIKEKGIIKSGVANEAPWMIINPDGNLSGVGPDIDKEALAATGVTNYQAQAMDYGAMIPALQVRRIDIISSGALFIKPKRCEQVIYSDPVLCNSAGFMLTKGLEGKIQSYEDVARANLRIGIAPGGYEARYAAKAGIPQENIVPIPDGVSAVKMLQDKRIDLIALPDASLETLRDQVKDPNLVVFFPVKNTPMGCAGAAFNKEDVALRDLYNEGLKKIVANGKYAEMMTKYGLASRIPLREGQTTAALCASEE</sequence>
<dbReference type="EMBL" id="CP041240">
    <property type="protein sequence ID" value="QLL64398.1"/>
    <property type="molecule type" value="Genomic_DNA"/>
</dbReference>
<evidence type="ECO:0000313" key="3">
    <source>
        <dbReference type="EMBL" id="QLL64398.1"/>
    </source>
</evidence>
<dbReference type="Gene3D" id="3.40.190.10">
    <property type="entry name" value="Periplasmic binding protein-like II"/>
    <property type="match status" value="2"/>
</dbReference>
<geneLocation type="plasmid" evidence="4">
    <name>pemeittgr7b</name>
</geneLocation>
<dbReference type="KEGG" id="emx:FKV68_23505"/>
<evidence type="ECO:0000256" key="2">
    <source>
        <dbReference type="ARBA" id="ARBA00022729"/>
    </source>
</evidence>
<reference evidence="3 4" key="1">
    <citation type="submission" date="2019-06" db="EMBL/GenBank/DDBJ databases">
        <title>Complete genome sequence of Ensifer mexicanus ITTG R7 isolated from nodules of Acacia angustissima (Mill.) Kuntze.</title>
        <authorList>
            <person name="Rincon-Rosales R."/>
            <person name="Rogel M.A."/>
            <person name="Guerrero G."/>
            <person name="Rincon-Molina C.I."/>
            <person name="Lopez-Lopez A."/>
            <person name="Martinez-Romero E."/>
        </authorList>
    </citation>
    <scope>NUCLEOTIDE SEQUENCE [LARGE SCALE GENOMIC DNA]</scope>
    <source>
        <strain evidence="3 4">ITTG R7</strain>
        <plasmid evidence="4">pemeittgr7b</plasmid>
    </source>
</reference>
<comment type="subcellular location">
    <subcellularLocation>
        <location evidence="1">Periplasm</location>
    </subcellularLocation>
</comment>
<dbReference type="GO" id="GO:0033294">
    <property type="term" value="F:ectoine binding"/>
    <property type="evidence" value="ECO:0007669"/>
    <property type="project" value="InterPro"/>
</dbReference>
<evidence type="ECO:0000313" key="4">
    <source>
        <dbReference type="Proteomes" id="UP000510721"/>
    </source>
</evidence>
<dbReference type="Proteomes" id="UP000510721">
    <property type="component" value="Plasmid pEmeITTGR7b"/>
</dbReference>
<dbReference type="PANTHER" id="PTHR35936">
    <property type="entry name" value="MEMBRANE-BOUND LYTIC MUREIN TRANSGLYCOSYLASE F"/>
    <property type="match status" value="1"/>
</dbReference>
<keyword evidence="4" id="KW-1185">Reference proteome</keyword>
<dbReference type="SUPFAM" id="SSF53850">
    <property type="entry name" value="Periplasmic binding protein-like II"/>
    <property type="match status" value="1"/>
</dbReference>